<reference evidence="1 2" key="1">
    <citation type="submission" date="2015-03" db="EMBL/GenBank/DDBJ databases">
        <authorList>
            <person name="Hassan Y.I."/>
            <person name="Lepp D."/>
            <person name="Zhou T."/>
        </authorList>
    </citation>
    <scope>NUCLEOTIDE SEQUENCE [LARGE SCALE GENOMIC DNA]</scope>
    <source>
        <strain evidence="1 2">DSM 17137</strain>
    </source>
</reference>
<dbReference type="AlphaFoldDB" id="A0A0F5LY31"/>
<gene>
    <name evidence="1" type="ORF">VW29_02535</name>
</gene>
<dbReference type="STRING" id="1121477.SAMN02745223_01315"/>
<dbReference type="PATRIC" id="fig|1121477.3.peg.1562"/>
<dbReference type="Proteomes" id="UP000033608">
    <property type="component" value="Unassembled WGS sequence"/>
</dbReference>
<name>A0A0F5LY31_9HYPH</name>
<protein>
    <submittedName>
        <fullName evidence="1">Uncharacterized protein</fullName>
    </submittedName>
</protein>
<keyword evidence="2" id="KW-1185">Reference proteome</keyword>
<organism evidence="1 2">
    <name type="scientific">Devosia limi DSM 17137</name>
    <dbReference type="NCBI Taxonomy" id="1121477"/>
    <lineage>
        <taxon>Bacteria</taxon>
        <taxon>Pseudomonadati</taxon>
        <taxon>Pseudomonadota</taxon>
        <taxon>Alphaproteobacteria</taxon>
        <taxon>Hyphomicrobiales</taxon>
        <taxon>Devosiaceae</taxon>
        <taxon>Devosia</taxon>
    </lineage>
</organism>
<evidence type="ECO:0000313" key="2">
    <source>
        <dbReference type="Proteomes" id="UP000033608"/>
    </source>
</evidence>
<dbReference type="OrthoDB" id="4545778at2"/>
<sequence length="282" mass="30920">MNAPEQALRQIAPIGLIGLTPAKPETGMPICEMVDPRDLWVDPAYQRPVGERGIKQVRRIIENFDWTKFKPPVCAFAEDEDGKTVLKVLDGQHTAIACASNPHVALIPVMIVEAPDTRSQAEAFLGQNKDRLGITALQLHYAAVAAGDPEAVTVAQVCDRAGIKILRYTGREFEARETVAVTAIAGLVSRRGAMRARQILDVLAKAELAPITSNQIKAVEHLLTEDEFKEAIEAEALTEAVAGLGWTVDDEAKIFAATHRVPIWKALASIWFRKCRKKRKAS</sequence>
<accession>A0A0F5LY31</accession>
<dbReference type="RefSeq" id="WP_046133878.1">
    <property type="nucleotide sequence ID" value="NZ_FQVC01000003.1"/>
</dbReference>
<dbReference type="EMBL" id="LAJF01000036">
    <property type="protein sequence ID" value="KKB86537.1"/>
    <property type="molecule type" value="Genomic_DNA"/>
</dbReference>
<evidence type="ECO:0000313" key="1">
    <source>
        <dbReference type="EMBL" id="KKB86537.1"/>
    </source>
</evidence>
<proteinExistence type="predicted"/>
<comment type="caution">
    <text evidence="1">The sequence shown here is derived from an EMBL/GenBank/DDBJ whole genome shotgun (WGS) entry which is preliminary data.</text>
</comment>